<dbReference type="GO" id="GO:0006511">
    <property type="term" value="P:ubiquitin-dependent protein catabolic process"/>
    <property type="evidence" value="ECO:0007669"/>
    <property type="project" value="InterPro"/>
</dbReference>
<dbReference type="SUPFAM" id="SSF57850">
    <property type="entry name" value="RING/U-box"/>
    <property type="match status" value="1"/>
</dbReference>
<dbReference type="InterPro" id="IPR013083">
    <property type="entry name" value="Znf_RING/FYVE/PHD"/>
</dbReference>
<dbReference type="GO" id="GO:0000209">
    <property type="term" value="P:protein polyubiquitination"/>
    <property type="evidence" value="ECO:0007669"/>
    <property type="project" value="TreeGrafter"/>
</dbReference>
<dbReference type="GO" id="GO:0034450">
    <property type="term" value="F:ubiquitin-ubiquitin ligase activity"/>
    <property type="evidence" value="ECO:0007669"/>
    <property type="project" value="InterPro"/>
</dbReference>
<dbReference type="InterPro" id="IPR045132">
    <property type="entry name" value="UBE4"/>
</dbReference>
<dbReference type="AlphaFoldDB" id="A0A2V0PGF4"/>
<dbReference type="PANTHER" id="PTHR13931">
    <property type="entry name" value="UBIQUITINATION FACTOR E4"/>
    <property type="match status" value="1"/>
</dbReference>
<dbReference type="Pfam" id="PF10408">
    <property type="entry name" value="Ufd2P_core"/>
    <property type="match status" value="1"/>
</dbReference>
<protein>
    <recommendedName>
        <fullName evidence="6">RING-type E3 ubiquitin transferase</fullName>
        <ecNumber evidence="6">2.3.2.27</ecNumber>
    </recommendedName>
</protein>
<dbReference type="GO" id="GO:0000151">
    <property type="term" value="C:ubiquitin ligase complex"/>
    <property type="evidence" value="ECO:0007669"/>
    <property type="project" value="InterPro"/>
</dbReference>
<feature type="domain" description="U-box" evidence="12">
    <location>
        <begin position="918"/>
        <end position="992"/>
    </location>
</feature>
<evidence type="ECO:0000313" key="13">
    <source>
        <dbReference type="EMBL" id="GBF98629.1"/>
    </source>
</evidence>
<dbReference type="OrthoDB" id="20295at2759"/>
<comment type="subcellular location">
    <subcellularLocation>
        <location evidence="3">Cytoplasm</location>
    </subcellularLocation>
    <subcellularLocation>
        <location evidence="2">Nucleus</location>
    </subcellularLocation>
</comment>
<evidence type="ECO:0000256" key="10">
    <source>
        <dbReference type="ARBA" id="ARBA00023242"/>
    </source>
</evidence>
<comment type="similarity">
    <text evidence="5">Belongs to the ubiquitin conjugation factor E4 family.</text>
</comment>
<evidence type="ECO:0000256" key="1">
    <source>
        <dbReference type="ARBA" id="ARBA00000900"/>
    </source>
</evidence>
<organism evidence="13 14">
    <name type="scientific">Raphidocelis subcapitata</name>
    <dbReference type="NCBI Taxonomy" id="307507"/>
    <lineage>
        <taxon>Eukaryota</taxon>
        <taxon>Viridiplantae</taxon>
        <taxon>Chlorophyta</taxon>
        <taxon>core chlorophytes</taxon>
        <taxon>Chlorophyceae</taxon>
        <taxon>CS clade</taxon>
        <taxon>Sphaeropleales</taxon>
        <taxon>Selenastraceae</taxon>
        <taxon>Raphidocelis</taxon>
    </lineage>
</organism>
<dbReference type="Gene3D" id="3.30.40.10">
    <property type="entry name" value="Zinc/RING finger domain, C3HC4 (zinc finger)"/>
    <property type="match status" value="1"/>
</dbReference>
<keyword evidence="8" id="KW-0808">Transferase</keyword>
<evidence type="ECO:0000256" key="9">
    <source>
        <dbReference type="ARBA" id="ARBA00022786"/>
    </source>
</evidence>
<evidence type="ECO:0000256" key="8">
    <source>
        <dbReference type="ARBA" id="ARBA00022679"/>
    </source>
</evidence>
<evidence type="ECO:0000259" key="12">
    <source>
        <dbReference type="PROSITE" id="PS51698"/>
    </source>
</evidence>
<dbReference type="Pfam" id="PF04564">
    <property type="entry name" value="U-box"/>
    <property type="match status" value="1"/>
</dbReference>
<comment type="catalytic activity">
    <reaction evidence="1">
        <text>S-ubiquitinyl-[E2 ubiquitin-conjugating enzyme]-L-cysteine + [acceptor protein]-L-lysine = [E2 ubiquitin-conjugating enzyme]-L-cysteine + N(6)-ubiquitinyl-[acceptor protein]-L-lysine.</text>
        <dbReference type="EC" id="2.3.2.27"/>
    </reaction>
</comment>
<name>A0A2V0PGF4_9CHLO</name>
<feature type="region of interest" description="Disordered" evidence="11">
    <location>
        <begin position="991"/>
        <end position="1011"/>
    </location>
</feature>
<gene>
    <name evidence="13" type="ORF">Rsub_10818</name>
</gene>
<dbReference type="Proteomes" id="UP000247498">
    <property type="component" value="Unassembled WGS sequence"/>
</dbReference>
<feature type="compositionally biased region" description="Gly residues" evidence="11">
    <location>
        <begin position="994"/>
        <end position="1003"/>
    </location>
</feature>
<evidence type="ECO:0000256" key="3">
    <source>
        <dbReference type="ARBA" id="ARBA00004496"/>
    </source>
</evidence>
<dbReference type="FunCoup" id="A0A2V0PGF4">
    <property type="interactions" value="2245"/>
</dbReference>
<accession>A0A2V0PGF4</accession>
<keyword evidence="10" id="KW-0539">Nucleus</keyword>
<evidence type="ECO:0000256" key="6">
    <source>
        <dbReference type="ARBA" id="ARBA00012483"/>
    </source>
</evidence>
<dbReference type="GO" id="GO:0005634">
    <property type="term" value="C:nucleus"/>
    <property type="evidence" value="ECO:0007669"/>
    <property type="project" value="UniProtKB-SubCell"/>
</dbReference>
<dbReference type="EC" id="2.3.2.27" evidence="6"/>
<evidence type="ECO:0000256" key="2">
    <source>
        <dbReference type="ARBA" id="ARBA00004123"/>
    </source>
</evidence>
<dbReference type="EMBL" id="BDRX01000130">
    <property type="protein sequence ID" value="GBF98629.1"/>
    <property type="molecule type" value="Genomic_DNA"/>
</dbReference>
<dbReference type="PANTHER" id="PTHR13931:SF2">
    <property type="entry name" value="UBIQUITIN CONJUGATION FACTOR E4 B"/>
    <property type="match status" value="1"/>
</dbReference>
<dbReference type="SMART" id="SM00504">
    <property type="entry name" value="Ubox"/>
    <property type="match status" value="1"/>
</dbReference>
<dbReference type="GO" id="GO:0036503">
    <property type="term" value="P:ERAD pathway"/>
    <property type="evidence" value="ECO:0007669"/>
    <property type="project" value="InterPro"/>
</dbReference>
<comment type="pathway">
    <text evidence="4">Protein modification; protein ubiquitination.</text>
</comment>
<evidence type="ECO:0000256" key="11">
    <source>
        <dbReference type="SAM" id="MobiDB-lite"/>
    </source>
</evidence>
<dbReference type="InterPro" id="IPR019474">
    <property type="entry name" value="Ub_conjug_fac_E4_core"/>
</dbReference>
<keyword evidence="14" id="KW-1185">Reference proteome</keyword>
<dbReference type="PROSITE" id="PS51698">
    <property type="entry name" value="U_BOX"/>
    <property type="match status" value="1"/>
</dbReference>
<evidence type="ECO:0000256" key="7">
    <source>
        <dbReference type="ARBA" id="ARBA00022490"/>
    </source>
</evidence>
<dbReference type="InParanoid" id="A0A2V0PGF4"/>
<dbReference type="FunFam" id="3.30.40.10:FF:000055">
    <property type="entry name" value="Ubiquitin conjugation factor e4 a"/>
    <property type="match status" value="1"/>
</dbReference>
<dbReference type="InterPro" id="IPR003613">
    <property type="entry name" value="Ubox_domain"/>
</dbReference>
<proteinExistence type="inferred from homology"/>
<evidence type="ECO:0000256" key="4">
    <source>
        <dbReference type="ARBA" id="ARBA00004906"/>
    </source>
</evidence>
<comment type="caution">
    <text evidence="13">The sequence shown here is derived from an EMBL/GenBank/DDBJ whole genome shotgun (WGS) entry which is preliminary data.</text>
</comment>
<sequence>MAGAENGALRQILAVALSPEDAKGSAGDAPVVYLEGLAKELAEEGTPPQLCAATLDRAIVARLIEAPPPAYPQPPLHYLLGCYARASDALRSASGGRGDAAERARLVEVVSEARAQVVQYAVLLLSGSGVVPEPPKAAERGSAQLADALIAANGGRCEPGVVPMPPGFLEELASKCDSLDAVLKPVARELAAKVQSCSPLGDYAAPLAAVRQLVSVEPIAKALVELPSFLPDLKAYSGRALQLPGSSWLGPCFSVSVLPDPLIKQAPDILAECFANPEQRRQGEIIRTMASLRMTSKHITGELHAVVKALLGKGTREAAVAWIANALEGNAERGKMRPNVQAAASDGLFINLGAVLLQLCAPFLDPSAPLFWKRVDVRYLSQGRLSFAEDTKLAASADEERAWREEASKSAADPPAPAPEFHFVCEAFFMALKALHLGLVRLPDKRDNYARELQHMMRETAAMEGALHGLPAHQQAVASAELARHKAYVGMLQGHLLALETVLQDETLLGEVIAMYRLLAAWLLRLVAPDGRPALPLPEQVPREFATLPEWFVEDMAEALLSASRYAPHTLATARLDDMMLVLVTFIGSPKHIRSPYLRSKLSEVIHAWLPQADVNPGFRRGQSAGRQAQQDAALAALFEAHPLVCEHLVPSLLGLYSDIEYTERAGQFYIKFNMRQYLGDILAYAWRLQPHRDSWKRFALSGDDWPYLRFTNMLIADATYLLDESLKYIKSNREIEQLMADAAAWSALGPREQREKRAALEENGAHLRSLLALSGGPIRTLEYTSADPDLVRVYLCDEMVGRMADTLNYFLIYLTGPKRRDLKVKDPERFDFDPKKLLTQICSLYCNLSRADRAGAFARSIADDARSYRGGMFPEASLVLRQFGLMPEGEVQQLDLLAARVAQASARAQARDDPLADPPDEFLDPVVYTLMRDPVVSPASGTTYDRAVIRRHLLTDLRDPLNREALSPYDLRPDAALKARIDAWVAERTAAAGSGGGGGGGAAAAAMETG</sequence>
<reference evidence="13 14" key="1">
    <citation type="journal article" date="2018" name="Sci. Rep.">
        <title>Raphidocelis subcapitata (=Pseudokirchneriella subcapitata) provides an insight into genome evolution and environmental adaptations in the Sphaeropleales.</title>
        <authorList>
            <person name="Suzuki S."/>
            <person name="Yamaguchi H."/>
            <person name="Nakajima N."/>
            <person name="Kawachi M."/>
        </authorList>
    </citation>
    <scope>NUCLEOTIDE SEQUENCE [LARGE SCALE GENOMIC DNA]</scope>
    <source>
        <strain evidence="13 14">NIES-35</strain>
    </source>
</reference>
<dbReference type="UniPathway" id="UPA00143"/>
<evidence type="ECO:0000313" key="14">
    <source>
        <dbReference type="Proteomes" id="UP000247498"/>
    </source>
</evidence>
<evidence type="ECO:0000256" key="5">
    <source>
        <dbReference type="ARBA" id="ARBA00007434"/>
    </source>
</evidence>
<keyword evidence="7" id="KW-0963">Cytoplasm</keyword>
<dbReference type="GO" id="GO:0005737">
    <property type="term" value="C:cytoplasm"/>
    <property type="evidence" value="ECO:0007669"/>
    <property type="project" value="UniProtKB-SubCell"/>
</dbReference>
<dbReference type="STRING" id="307507.A0A2V0PGF4"/>
<keyword evidence="9" id="KW-0833">Ubl conjugation pathway</keyword>